<dbReference type="EMBL" id="JAHHHD010000002">
    <property type="protein sequence ID" value="MBW4657591.1"/>
    <property type="molecule type" value="Genomic_DNA"/>
</dbReference>
<reference evidence="1" key="1">
    <citation type="submission" date="2021-05" db="EMBL/GenBank/DDBJ databases">
        <authorList>
            <person name="Pietrasiak N."/>
            <person name="Ward R."/>
            <person name="Stajich J.E."/>
            <person name="Kurbessoian T."/>
        </authorList>
    </citation>
    <scope>NUCLEOTIDE SEQUENCE</scope>
    <source>
        <strain evidence="1">UHER 2000/2452</strain>
    </source>
</reference>
<comment type="caution">
    <text evidence="1">The sequence shown here is derived from an EMBL/GenBank/DDBJ whole genome shotgun (WGS) entry which is preliminary data.</text>
</comment>
<evidence type="ECO:0000313" key="2">
    <source>
        <dbReference type="Proteomes" id="UP000757435"/>
    </source>
</evidence>
<name>A0A951UKI7_9CYAN</name>
<sequence length="106" mass="11665">MTSPNQMLNNISSFPGVDPIITQVSEAQLPDTGSEENLNSSFSSDSAKASLSRAIKLPYQATHQVELLHLHAEIEALLQQVRTLKQQRLSDSDHLALSDRSILAIR</sequence>
<reference evidence="1" key="2">
    <citation type="journal article" date="2022" name="Microbiol. Resour. Announc.">
        <title>Metagenome Sequencing to Explore Phylogenomics of Terrestrial Cyanobacteria.</title>
        <authorList>
            <person name="Ward R.D."/>
            <person name="Stajich J.E."/>
            <person name="Johansen J.R."/>
            <person name="Huntemann M."/>
            <person name="Clum A."/>
            <person name="Foster B."/>
            <person name="Foster B."/>
            <person name="Roux S."/>
            <person name="Palaniappan K."/>
            <person name="Varghese N."/>
            <person name="Mukherjee S."/>
            <person name="Reddy T.B.K."/>
            <person name="Daum C."/>
            <person name="Copeland A."/>
            <person name="Chen I.A."/>
            <person name="Ivanova N.N."/>
            <person name="Kyrpides N.C."/>
            <person name="Shapiro N."/>
            <person name="Eloe-Fadrosh E.A."/>
            <person name="Pietrasiak N."/>
        </authorList>
    </citation>
    <scope>NUCLEOTIDE SEQUENCE</scope>
    <source>
        <strain evidence="1">UHER 2000/2452</strain>
    </source>
</reference>
<gene>
    <name evidence="1" type="ORF">KME15_02870</name>
</gene>
<accession>A0A951UKI7</accession>
<protein>
    <submittedName>
        <fullName evidence="1">Uncharacterized protein</fullName>
    </submittedName>
</protein>
<dbReference type="Proteomes" id="UP000757435">
    <property type="component" value="Unassembled WGS sequence"/>
</dbReference>
<dbReference type="AlphaFoldDB" id="A0A951UKI7"/>
<evidence type="ECO:0000313" key="1">
    <source>
        <dbReference type="EMBL" id="MBW4657591.1"/>
    </source>
</evidence>
<organism evidence="1 2">
    <name type="scientific">Drouetiella hepatica Uher 2000/2452</name>
    <dbReference type="NCBI Taxonomy" id="904376"/>
    <lineage>
        <taxon>Bacteria</taxon>
        <taxon>Bacillati</taxon>
        <taxon>Cyanobacteriota</taxon>
        <taxon>Cyanophyceae</taxon>
        <taxon>Oculatellales</taxon>
        <taxon>Oculatellaceae</taxon>
        <taxon>Drouetiella</taxon>
    </lineage>
</organism>
<proteinExistence type="predicted"/>